<comment type="caution">
    <text evidence="4">The sequence shown here is derived from an EMBL/GenBank/DDBJ whole genome shotgun (WGS) entry which is preliminary data.</text>
</comment>
<keyword evidence="2" id="KW-1133">Transmembrane helix</keyword>
<sequence>MKPDHPHDTRSSSTQANQTRIDNSFICEQVKVLCTNQRSSILISALLVAVFVVVQSDVVANSPLYAWATIISILLLARALIQFFWSFAQVTDPLSVARSRLNTLRFLSITTAVMWGSAGILLNPSDNPAHSVFTAFALAGVCAGAANTQAIDRISIWGFLLCALGPLIIYLAIRQDDTLAIGMSSMISLFLIFLLVSTRRNGLQLQEYFHLQQLAVDNESRLRQMLETSPIATRIENIETGEILFANSRYASLIDHAEPCTTHSGAGRYRIHPKDHDDVVERLNSGQPVTNQLIKLSPSHEQLPPKWVLASFSSMDYEDQPAILGWFYDITDRKIMENRVAHLAQHDALTGLPNRLLLLDRLKQAMSKANREQGVVGLLFIDLDDFKPVNDAYGHDIGDILLKAIAERITDCLRKSDSAARFGGDEFIVLLPSATAQEHVYEVAEKIRRALSLPFEIEGITLSISASIGAATYPEHGDNETQLLKAADIAMYGAKAEGRNCVRMYENNLYPAMRSYPETDVGNENQ</sequence>
<comment type="cofactor">
    <cofactor evidence="1">
        <name>Mg(2+)</name>
        <dbReference type="ChEBI" id="CHEBI:18420"/>
    </cofactor>
</comment>
<organism evidence="4 5">
    <name type="scientific">Marinobacterium lacunae</name>
    <dbReference type="NCBI Taxonomy" id="1232683"/>
    <lineage>
        <taxon>Bacteria</taxon>
        <taxon>Pseudomonadati</taxon>
        <taxon>Pseudomonadota</taxon>
        <taxon>Gammaproteobacteria</taxon>
        <taxon>Oceanospirillales</taxon>
        <taxon>Oceanospirillaceae</taxon>
        <taxon>Marinobacterium</taxon>
    </lineage>
</organism>
<dbReference type="STRING" id="1232683.ADIMK_0083"/>
<dbReference type="PANTHER" id="PTHR46663:SF3">
    <property type="entry name" value="SLL0267 PROTEIN"/>
    <property type="match status" value="1"/>
</dbReference>
<keyword evidence="2" id="KW-0472">Membrane</keyword>
<feature type="domain" description="GGDEF" evidence="3">
    <location>
        <begin position="374"/>
        <end position="507"/>
    </location>
</feature>
<dbReference type="PANTHER" id="PTHR46663">
    <property type="entry name" value="DIGUANYLATE CYCLASE DGCT-RELATED"/>
    <property type="match status" value="1"/>
</dbReference>
<dbReference type="SMART" id="SM00267">
    <property type="entry name" value="GGDEF"/>
    <property type="match status" value="1"/>
</dbReference>
<evidence type="ECO:0000256" key="1">
    <source>
        <dbReference type="ARBA" id="ARBA00001946"/>
    </source>
</evidence>
<evidence type="ECO:0000313" key="4">
    <source>
        <dbReference type="EMBL" id="KEA65771.1"/>
    </source>
</evidence>
<dbReference type="InterPro" id="IPR029787">
    <property type="entry name" value="Nucleotide_cyclase"/>
</dbReference>
<dbReference type="FunFam" id="3.30.70.270:FF:000001">
    <property type="entry name" value="Diguanylate cyclase domain protein"/>
    <property type="match status" value="1"/>
</dbReference>
<dbReference type="EMBL" id="JMQN01000004">
    <property type="protein sequence ID" value="KEA65771.1"/>
    <property type="molecule type" value="Genomic_DNA"/>
</dbReference>
<dbReference type="InterPro" id="IPR043128">
    <property type="entry name" value="Rev_trsase/Diguanyl_cyclase"/>
</dbReference>
<dbReference type="InterPro" id="IPR000160">
    <property type="entry name" value="GGDEF_dom"/>
</dbReference>
<feature type="transmembrane region" description="Helical" evidence="2">
    <location>
        <begin position="154"/>
        <end position="173"/>
    </location>
</feature>
<feature type="transmembrane region" description="Helical" evidence="2">
    <location>
        <begin position="106"/>
        <end position="123"/>
    </location>
</feature>
<dbReference type="CDD" id="cd01949">
    <property type="entry name" value="GGDEF"/>
    <property type="match status" value="1"/>
</dbReference>
<feature type="transmembrane region" description="Helical" evidence="2">
    <location>
        <begin position="64"/>
        <end position="85"/>
    </location>
</feature>
<proteinExistence type="predicted"/>
<keyword evidence="2" id="KW-0812">Transmembrane</keyword>
<dbReference type="PROSITE" id="PS50887">
    <property type="entry name" value="GGDEF"/>
    <property type="match status" value="1"/>
</dbReference>
<gene>
    <name evidence="4" type="ORF">ADIMK_0083</name>
</gene>
<dbReference type="SUPFAM" id="SSF55073">
    <property type="entry name" value="Nucleotide cyclase"/>
    <property type="match status" value="1"/>
</dbReference>
<dbReference type="InterPro" id="IPR052163">
    <property type="entry name" value="DGC-Regulatory_Protein"/>
</dbReference>
<feature type="transmembrane region" description="Helical" evidence="2">
    <location>
        <begin position="179"/>
        <end position="196"/>
    </location>
</feature>
<keyword evidence="5" id="KW-1185">Reference proteome</keyword>
<dbReference type="PATRIC" id="fig|1232683.4.peg.83"/>
<dbReference type="InterPro" id="IPR035965">
    <property type="entry name" value="PAS-like_dom_sf"/>
</dbReference>
<dbReference type="Gene3D" id="3.30.70.270">
    <property type="match status" value="1"/>
</dbReference>
<feature type="transmembrane region" description="Helical" evidence="2">
    <location>
        <begin position="129"/>
        <end position="147"/>
    </location>
</feature>
<dbReference type="eggNOG" id="COG2199">
    <property type="taxonomic scope" value="Bacteria"/>
</dbReference>
<reference evidence="4 5" key="1">
    <citation type="submission" date="2014-04" db="EMBL/GenBank/DDBJ databases">
        <title>Marinobacterium kochiensis sp. nov., isolated from sediment sample collected from Kochi backwaters in Kerala, India.</title>
        <authorList>
            <person name="Singh A."/>
            <person name="Pinnaka A.K."/>
        </authorList>
    </citation>
    <scope>NUCLEOTIDE SEQUENCE [LARGE SCALE GENOMIC DNA]</scope>
    <source>
        <strain evidence="4 5">AK27</strain>
    </source>
</reference>
<dbReference type="NCBIfam" id="TIGR00254">
    <property type="entry name" value="GGDEF"/>
    <property type="match status" value="1"/>
</dbReference>
<accession>A0A081G4R6</accession>
<dbReference type="Gene3D" id="3.30.450.20">
    <property type="entry name" value="PAS domain"/>
    <property type="match status" value="1"/>
</dbReference>
<dbReference type="OrthoDB" id="73375at2"/>
<dbReference type="AlphaFoldDB" id="A0A081G4R6"/>
<dbReference type="GO" id="GO:0003824">
    <property type="term" value="F:catalytic activity"/>
    <property type="evidence" value="ECO:0007669"/>
    <property type="project" value="UniProtKB-ARBA"/>
</dbReference>
<dbReference type="SUPFAM" id="SSF55785">
    <property type="entry name" value="PYP-like sensor domain (PAS domain)"/>
    <property type="match status" value="1"/>
</dbReference>
<dbReference type="Pfam" id="PF00990">
    <property type="entry name" value="GGDEF"/>
    <property type="match status" value="1"/>
</dbReference>
<evidence type="ECO:0000313" key="5">
    <source>
        <dbReference type="Proteomes" id="UP000028252"/>
    </source>
</evidence>
<name>A0A081G4R6_9GAMM</name>
<protein>
    <submittedName>
        <fullName evidence="4">Diguanylate cyclase</fullName>
    </submittedName>
</protein>
<evidence type="ECO:0000259" key="3">
    <source>
        <dbReference type="PROSITE" id="PS50887"/>
    </source>
</evidence>
<dbReference type="RefSeq" id="WP_051692221.1">
    <property type="nucleotide sequence ID" value="NZ_JMQN01000004.1"/>
</dbReference>
<feature type="transmembrane region" description="Helical" evidence="2">
    <location>
        <begin position="41"/>
        <end position="58"/>
    </location>
</feature>
<dbReference type="Proteomes" id="UP000028252">
    <property type="component" value="Unassembled WGS sequence"/>
</dbReference>
<evidence type="ECO:0000256" key="2">
    <source>
        <dbReference type="SAM" id="Phobius"/>
    </source>
</evidence>